<gene>
    <name evidence="1" type="ORF">R50_2054</name>
</gene>
<dbReference type="EMBL" id="LR778114">
    <property type="protein sequence ID" value="CAB1129551.1"/>
    <property type="molecule type" value="Genomic_DNA"/>
</dbReference>
<evidence type="ECO:0000313" key="2">
    <source>
        <dbReference type="Proteomes" id="UP000503399"/>
    </source>
</evidence>
<dbReference type="AlphaFoldDB" id="A0A6F8ZIP9"/>
<proteinExistence type="predicted"/>
<organism evidence="1 2">
    <name type="scientific">Candidatus Hydrogenisulfobacillus filiaventi</name>
    <dbReference type="NCBI Taxonomy" id="2707344"/>
    <lineage>
        <taxon>Bacteria</taxon>
        <taxon>Bacillati</taxon>
        <taxon>Bacillota</taxon>
        <taxon>Clostridia</taxon>
        <taxon>Eubacteriales</taxon>
        <taxon>Clostridiales Family XVII. Incertae Sedis</taxon>
        <taxon>Candidatus Hydrogenisulfobacillus</taxon>
    </lineage>
</organism>
<dbReference type="KEGG" id="hfv:R50_2054"/>
<reference evidence="1 2" key="1">
    <citation type="submission" date="2020-02" db="EMBL/GenBank/DDBJ databases">
        <authorList>
            <person name="Hogendoorn C."/>
        </authorList>
    </citation>
    <scope>NUCLEOTIDE SEQUENCE [LARGE SCALE GENOMIC DNA]</scope>
    <source>
        <strain evidence="1">R501</strain>
    </source>
</reference>
<evidence type="ECO:0000313" key="1">
    <source>
        <dbReference type="EMBL" id="CAB1129551.1"/>
    </source>
</evidence>
<keyword evidence="2" id="KW-1185">Reference proteome</keyword>
<sequence length="86" mass="8978">MSLRNRLEGEGLGMGGFLVRVAQGRGAGLGDVTVEAASAREAAMIVSRRFPASDRAALLFLVVPVGQAGATVGIEYDAFGSRVDRR</sequence>
<dbReference type="Proteomes" id="UP000503399">
    <property type="component" value="Chromosome"/>
</dbReference>
<protein>
    <submittedName>
        <fullName evidence="1">Uncharacterized protein</fullName>
    </submittedName>
</protein>
<name>A0A6F8ZIP9_9FIRM</name>
<accession>A0A6F8ZIP9</accession>